<dbReference type="RefSeq" id="WP_035542026.1">
    <property type="nucleotide sequence ID" value="NZ_ARYL01000074.1"/>
</dbReference>
<dbReference type="InterPro" id="IPR059063">
    <property type="entry name" value="SocB"/>
</dbReference>
<organism evidence="1 2">
    <name type="scientific">Hyphomonas oceanitis SCH89</name>
    <dbReference type="NCBI Taxonomy" id="1280953"/>
    <lineage>
        <taxon>Bacteria</taxon>
        <taxon>Pseudomonadati</taxon>
        <taxon>Pseudomonadota</taxon>
        <taxon>Alphaproteobacteria</taxon>
        <taxon>Hyphomonadales</taxon>
        <taxon>Hyphomonadaceae</taxon>
        <taxon>Hyphomonas</taxon>
    </lineage>
</organism>
<proteinExistence type="predicted"/>
<sequence>MKRLPQYYLANYMGLEPVERRIALRKFCETSAGYWGYGAFNLCTSEILGAETGFLGKLDPVSDAQVEQLIRSSCTSGSGHEFTSNLQVAKALIQYVKSREITARYFEMPSARFGAGEFLRYWNDLIVEIDGERFVLCIDPKLNGLTSKGMHIVRSIAQVQIIEGLPKLAGFKPAVLYFPKSDSGKRYAMLRKSSSDEFHSYDELHRRYVETYSQYADVLEEIRKESDGSGATGTLI</sequence>
<evidence type="ECO:0000313" key="1">
    <source>
        <dbReference type="EMBL" id="KCZ99318.1"/>
    </source>
</evidence>
<dbReference type="OrthoDB" id="7828352at2"/>
<accession>A0A059G1E5</accession>
<dbReference type="eggNOG" id="ENOG502Z9WQ">
    <property type="taxonomic scope" value="Bacteria"/>
</dbReference>
<keyword evidence="2" id="KW-1185">Reference proteome</keyword>
<protein>
    <submittedName>
        <fullName evidence="1">Uncharacterized protein</fullName>
    </submittedName>
</protein>
<dbReference type="EMBL" id="ARYL01000074">
    <property type="protein sequence ID" value="KCZ99318.1"/>
    <property type="molecule type" value="Genomic_DNA"/>
</dbReference>
<dbReference type="Proteomes" id="UP000024942">
    <property type="component" value="Unassembled WGS sequence"/>
</dbReference>
<dbReference type="STRING" id="1280953.HOC_19951"/>
<gene>
    <name evidence="1" type="ORF">HOC_19951</name>
</gene>
<dbReference type="Pfam" id="PF26318">
    <property type="entry name" value="SocB"/>
    <property type="match status" value="1"/>
</dbReference>
<name>A0A059G1E5_9PROT</name>
<evidence type="ECO:0000313" key="2">
    <source>
        <dbReference type="Proteomes" id="UP000024942"/>
    </source>
</evidence>
<reference evidence="1 2" key="1">
    <citation type="journal article" date="2014" name="Antonie Van Leeuwenhoek">
        <title>Hyphomonas beringensis sp. nov. and Hyphomonas chukchiensis sp. nov., isolated from surface seawater of the Bering Sea and Chukchi Sea.</title>
        <authorList>
            <person name="Li C."/>
            <person name="Lai Q."/>
            <person name="Li G."/>
            <person name="Dong C."/>
            <person name="Wang J."/>
            <person name="Liao Y."/>
            <person name="Shao Z."/>
        </authorList>
    </citation>
    <scope>NUCLEOTIDE SEQUENCE [LARGE SCALE GENOMIC DNA]</scope>
    <source>
        <strain evidence="1 2">SCH89</strain>
    </source>
</reference>
<comment type="caution">
    <text evidence="1">The sequence shown here is derived from an EMBL/GenBank/DDBJ whole genome shotgun (WGS) entry which is preliminary data.</text>
</comment>
<dbReference type="AlphaFoldDB" id="A0A059G1E5"/>